<keyword evidence="2 8" id="KW-0812">Transmembrane</keyword>
<feature type="transmembrane region" description="Helical" evidence="8">
    <location>
        <begin position="136"/>
        <end position="154"/>
    </location>
</feature>
<dbReference type="InterPro" id="IPR017452">
    <property type="entry name" value="GPCR_Rhodpsn_7TM"/>
</dbReference>
<dbReference type="SUPFAM" id="SSF81321">
    <property type="entry name" value="Family A G protein-coupled receptor-like"/>
    <property type="match status" value="1"/>
</dbReference>
<feature type="transmembrane region" description="Helical" evidence="8">
    <location>
        <begin position="84"/>
        <end position="104"/>
    </location>
</feature>
<dbReference type="PANTHER" id="PTHR24235:SF1">
    <property type="entry name" value="G-PROTEIN COUPLED RECEPTORS FAMILY 1 PROFILE DOMAIN-CONTAINING PROTEIN"/>
    <property type="match status" value="1"/>
</dbReference>
<protein>
    <submittedName>
        <fullName evidence="11">G-protein coupled receptors family 1 profile domain-containing protein</fullName>
    </submittedName>
</protein>
<keyword evidence="4" id="KW-0297">G-protein coupled receptor</keyword>
<evidence type="ECO:0000313" key="11">
    <source>
        <dbReference type="WBParaSite" id="sdigi.contig312.g7338.t1"/>
    </source>
</evidence>
<evidence type="ECO:0000256" key="4">
    <source>
        <dbReference type="ARBA" id="ARBA00023040"/>
    </source>
</evidence>
<reference evidence="11" key="1">
    <citation type="submission" date="2022-11" db="UniProtKB">
        <authorList>
            <consortium name="WormBaseParasite"/>
        </authorList>
    </citation>
    <scope>IDENTIFICATION</scope>
</reference>
<dbReference type="PRINTS" id="PR00237">
    <property type="entry name" value="GPCRRHODOPSN"/>
</dbReference>
<organism evidence="10 11">
    <name type="scientific">Setaria digitata</name>
    <dbReference type="NCBI Taxonomy" id="48799"/>
    <lineage>
        <taxon>Eukaryota</taxon>
        <taxon>Metazoa</taxon>
        <taxon>Ecdysozoa</taxon>
        <taxon>Nematoda</taxon>
        <taxon>Chromadorea</taxon>
        <taxon>Rhabditida</taxon>
        <taxon>Spirurina</taxon>
        <taxon>Spiruromorpha</taxon>
        <taxon>Filarioidea</taxon>
        <taxon>Setariidae</taxon>
        <taxon>Setaria</taxon>
    </lineage>
</organism>
<evidence type="ECO:0000256" key="5">
    <source>
        <dbReference type="ARBA" id="ARBA00023136"/>
    </source>
</evidence>
<name>A0A915PU13_9BILA</name>
<keyword evidence="3 8" id="KW-1133">Transmembrane helix</keyword>
<dbReference type="PANTHER" id="PTHR24235">
    <property type="entry name" value="NEUROPEPTIDE Y RECEPTOR"/>
    <property type="match status" value="1"/>
</dbReference>
<evidence type="ECO:0000259" key="9">
    <source>
        <dbReference type="PROSITE" id="PS50262"/>
    </source>
</evidence>
<dbReference type="Pfam" id="PF00001">
    <property type="entry name" value="7tm_1"/>
    <property type="match status" value="1"/>
</dbReference>
<evidence type="ECO:0000256" key="8">
    <source>
        <dbReference type="SAM" id="Phobius"/>
    </source>
</evidence>
<evidence type="ECO:0000256" key="1">
    <source>
        <dbReference type="ARBA" id="ARBA00004141"/>
    </source>
</evidence>
<dbReference type="WBParaSite" id="sdigi.contig312.g7338.t1">
    <property type="protein sequence ID" value="sdigi.contig312.g7338.t1"/>
    <property type="gene ID" value="sdigi.contig312.g7338"/>
</dbReference>
<dbReference type="GO" id="GO:0004930">
    <property type="term" value="F:G protein-coupled receptor activity"/>
    <property type="evidence" value="ECO:0007669"/>
    <property type="project" value="UniProtKB-KW"/>
</dbReference>
<keyword evidence="6" id="KW-0675">Receptor</keyword>
<dbReference type="Proteomes" id="UP000887581">
    <property type="component" value="Unplaced"/>
</dbReference>
<keyword evidence="10" id="KW-1185">Reference proteome</keyword>
<proteinExistence type="predicted"/>
<feature type="transmembrane region" description="Helical" evidence="8">
    <location>
        <begin position="12"/>
        <end position="37"/>
    </location>
</feature>
<accession>A0A915PU13</accession>
<dbReference type="PROSITE" id="PS50262">
    <property type="entry name" value="G_PROTEIN_RECEP_F1_2"/>
    <property type="match status" value="1"/>
</dbReference>
<evidence type="ECO:0000256" key="6">
    <source>
        <dbReference type="ARBA" id="ARBA00023170"/>
    </source>
</evidence>
<dbReference type="InterPro" id="IPR000276">
    <property type="entry name" value="GPCR_Rhodpsn"/>
</dbReference>
<feature type="transmembrane region" description="Helical" evidence="8">
    <location>
        <begin position="174"/>
        <end position="194"/>
    </location>
</feature>
<dbReference type="Gene3D" id="1.20.1070.10">
    <property type="entry name" value="Rhodopsin 7-helix transmembrane proteins"/>
    <property type="match status" value="1"/>
</dbReference>
<evidence type="ECO:0000256" key="7">
    <source>
        <dbReference type="ARBA" id="ARBA00023224"/>
    </source>
</evidence>
<evidence type="ECO:0000313" key="10">
    <source>
        <dbReference type="Proteomes" id="UP000887581"/>
    </source>
</evidence>
<feature type="domain" description="G-protein coupled receptors family 1 profile" evidence="9">
    <location>
        <begin position="1"/>
        <end position="191"/>
    </location>
</feature>
<evidence type="ECO:0000256" key="2">
    <source>
        <dbReference type="ARBA" id="ARBA00022692"/>
    </source>
</evidence>
<evidence type="ECO:0000256" key="3">
    <source>
        <dbReference type="ARBA" id="ARBA00022989"/>
    </source>
</evidence>
<comment type="subcellular location">
    <subcellularLocation>
        <location evidence="1">Membrane</location>
        <topology evidence="1">Multi-pass membrane protein</topology>
    </subcellularLocation>
</comment>
<keyword evidence="7" id="KW-0807">Transducer</keyword>
<keyword evidence="5 8" id="KW-0472">Membrane</keyword>
<sequence>MQFLTKYIHRKLAATAPIICYCIVWLTSLVAAAPYFFAVSAEDVTLEPWTQPYIDVMLHVCGRKRPQTCIEKGWHRLPFSRRTYTLSVLAIQYLLPLTALVLSYSQIGSTIFKRIKASTTIDQHRRQLVLQRNRKALLLLLLLVLIYAVAWFPMNAYNVLNVLEVIEFSQYRYLFCHLVGMTSACMNPILYALINDSFRAAFISVLRPLARPCTTYTAVSTNQQNTYTFSFNDHQPFKQQEQDIPSAVAVLNGVSENVSVHGLIPDDERNFDVEF</sequence>
<dbReference type="AlphaFoldDB" id="A0A915PU13"/>
<dbReference type="GO" id="GO:0016020">
    <property type="term" value="C:membrane"/>
    <property type="evidence" value="ECO:0007669"/>
    <property type="project" value="UniProtKB-SubCell"/>
</dbReference>